<dbReference type="InterPro" id="IPR036866">
    <property type="entry name" value="RibonucZ/Hydroxyglut_hydro"/>
</dbReference>
<dbReference type="InterPro" id="IPR050662">
    <property type="entry name" value="Sec-metab_biosynth-thioest"/>
</dbReference>
<evidence type="ECO:0000313" key="4">
    <source>
        <dbReference type="Proteomes" id="UP001528672"/>
    </source>
</evidence>
<name>A0ABT5MGS0_9BURK</name>
<dbReference type="Gene3D" id="1.10.10.10">
    <property type="entry name" value="Winged helix-like DNA-binding domain superfamily/Winged helix DNA-binding domain"/>
    <property type="match status" value="1"/>
</dbReference>
<feature type="region of interest" description="Disordered" evidence="1">
    <location>
        <begin position="1"/>
        <end position="21"/>
    </location>
</feature>
<dbReference type="RefSeq" id="WP_273927469.1">
    <property type="nucleotide sequence ID" value="NZ_JAQSIO010000004.1"/>
</dbReference>
<proteinExistence type="predicted"/>
<evidence type="ECO:0000313" key="3">
    <source>
        <dbReference type="EMBL" id="MDD0815786.1"/>
    </source>
</evidence>
<dbReference type="InterPro" id="IPR001279">
    <property type="entry name" value="Metallo-B-lactamas"/>
</dbReference>
<dbReference type="EMBL" id="JAQSIO010000004">
    <property type="protein sequence ID" value="MDD0815786.1"/>
    <property type="molecule type" value="Genomic_DNA"/>
</dbReference>
<dbReference type="InterPro" id="IPR036388">
    <property type="entry name" value="WH-like_DNA-bd_sf"/>
</dbReference>
<dbReference type="SUPFAM" id="SSF56281">
    <property type="entry name" value="Metallo-hydrolase/oxidoreductase"/>
    <property type="match status" value="1"/>
</dbReference>
<dbReference type="Pfam" id="PF00753">
    <property type="entry name" value="Lactamase_B"/>
    <property type="match status" value="1"/>
</dbReference>
<comment type="caution">
    <text evidence="3">The sequence shown here is derived from an EMBL/GenBank/DDBJ whole genome shotgun (WGS) entry which is preliminary data.</text>
</comment>
<evidence type="ECO:0000259" key="2">
    <source>
        <dbReference type="SMART" id="SM00849"/>
    </source>
</evidence>
<dbReference type="Gene3D" id="3.60.15.10">
    <property type="entry name" value="Ribonuclease Z/Hydroxyacylglutathione hydrolase-like"/>
    <property type="match status" value="1"/>
</dbReference>
<keyword evidence="4" id="KW-1185">Reference proteome</keyword>
<reference evidence="3 4" key="1">
    <citation type="submission" date="2023-02" db="EMBL/GenBank/DDBJ databases">
        <title>Bacterial whole genome sequence for Curvibacter sp. HBC28.</title>
        <authorList>
            <person name="Le V."/>
            <person name="Ko S.-R."/>
            <person name="Ahn C.-Y."/>
            <person name="Oh H.-M."/>
        </authorList>
    </citation>
    <scope>NUCLEOTIDE SEQUENCE [LARGE SCALE GENOMIC DNA]</scope>
    <source>
        <strain evidence="3 4">HBC28</strain>
    </source>
</reference>
<evidence type="ECO:0000256" key="1">
    <source>
        <dbReference type="SAM" id="MobiDB-lite"/>
    </source>
</evidence>
<sequence length="380" mass="42250">MDGQTDTAPPDKALLSYPFEGPPPRGTTLEVAPGVHWIRMPLPYALDHINLWALDDGTGWALVDTGTRTDDNAQVWRELFANAPDQRGLTRILVTHMHPDHIGMAGWLTRKFNVRMWMTRLEYMSCRVMVSDTGREAPPEAIDFYRHAGWGESAIESYRLRFGNFGKHIHALPESFRRIRDQEVLNIGGREWRVVVGTGHSPEHACLYCAELGVLISGDQVLPRISSNVSVHPTEPDADPMSEWLDSLAKLKREVPPDVLVLPSHNEPFRGLHARLDRLASGQAKSFERLRRALAQPRRVVDVFGALFARSISEQDVGLLGMATGETLACLNHLMSRGEVRREARDGVHWYQLSEPAPVTPGAGTDAISTPDELAAPSAT</sequence>
<feature type="region of interest" description="Disordered" evidence="1">
    <location>
        <begin position="353"/>
        <end position="380"/>
    </location>
</feature>
<organism evidence="3 4">
    <name type="scientific">Curvibacter microcysteis</name>
    <dbReference type="NCBI Taxonomy" id="3026419"/>
    <lineage>
        <taxon>Bacteria</taxon>
        <taxon>Pseudomonadati</taxon>
        <taxon>Pseudomonadota</taxon>
        <taxon>Betaproteobacteria</taxon>
        <taxon>Burkholderiales</taxon>
        <taxon>Comamonadaceae</taxon>
        <taxon>Curvibacter</taxon>
    </lineage>
</organism>
<accession>A0ABT5MGS0</accession>
<dbReference type="PANTHER" id="PTHR23131">
    <property type="entry name" value="ENDORIBONUCLEASE LACTB2"/>
    <property type="match status" value="1"/>
</dbReference>
<dbReference type="SMART" id="SM00849">
    <property type="entry name" value="Lactamase_B"/>
    <property type="match status" value="1"/>
</dbReference>
<dbReference type="PANTHER" id="PTHR23131:SF4">
    <property type="entry name" value="METALLO-BETA-LACTAMASE SUPERFAMILY POTEIN"/>
    <property type="match status" value="1"/>
</dbReference>
<gene>
    <name evidence="3" type="ORF">PSQ39_14205</name>
</gene>
<feature type="domain" description="Metallo-beta-lactamase" evidence="2">
    <location>
        <begin position="48"/>
        <end position="265"/>
    </location>
</feature>
<protein>
    <submittedName>
        <fullName evidence="3">MBL fold metallo-hydrolase</fullName>
    </submittedName>
</protein>
<dbReference type="Proteomes" id="UP001528672">
    <property type="component" value="Unassembled WGS sequence"/>
</dbReference>